<feature type="region of interest" description="Disordered" evidence="2">
    <location>
        <begin position="1002"/>
        <end position="1032"/>
    </location>
</feature>
<dbReference type="InterPro" id="IPR036964">
    <property type="entry name" value="RASGEF_cat_dom_sf"/>
</dbReference>
<dbReference type="SMART" id="SM00324">
    <property type="entry name" value="RhoGAP"/>
    <property type="match status" value="1"/>
</dbReference>
<dbReference type="CDD" id="cd00159">
    <property type="entry name" value="RhoGAP"/>
    <property type="match status" value="1"/>
</dbReference>
<keyword evidence="6" id="KW-1185">Reference proteome</keyword>
<evidence type="ECO:0008006" key="7">
    <source>
        <dbReference type="Google" id="ProtNLM"/>
    </source>
</evidence>
<feature type="region of interest" description="Disordered" evidence="2">
    <location>
        <begin position="512"/>
        <end position="577"/>
    </location>
</feature>
<organism evidence="5 6">
    <name type="scientific">Botryobasidium botryosum (strain FD-172 SS1)</name>
    <dbReference type="NCBI Taxonomy" id="930990"/>
    <lineage>
        <taxon>Eukaryota</taxon>
        <taxon>Fungi</taxon>
        <taxon>Dikarya</taxon>
        <taxon>Basidiomycota</taxon>
        <taxon>Agaricomycotina</taxon>
        <taxon>Agaricomycetes</taxon>
        <taxon>Cantharellales</taxon>
        <taxon>Botryobasidiaceae</taxon>
        <taxon>Botryobasidium</taxon>
    </lineage>
</organism>
<name>A0A067M8V7_BOTB1</name>
<dbReference type="InterPro" id="IPR011993">
    <property type="entry name" value="PH-like_dom_sf"/>
</dbReference>
<dbReference type="InParanoid" id="A0A067M8V7"/>
<dbReference type="GO" id="GO:0007264">
    <property type="term" value="P:small GTPase-mediated signal transduction"/>
    <property type="evidence" value="ECO:0007669"/>
    <property type="project" value="InterPro"/>
</dbReference>
<dbReference type="Pfam" id="PF00620">
    <property type="entry name" value="RhoGAP"/>
    <property type="match status" value="1"/>
</dbReference>
<feature type="domain" description="PH" evidence="3">
    <location>
        <begin position="1727"/>
        <end position="1778"/>
    </location>
</feature>
<proteinExistence type="predicted"/>
<feature type="region of interest" description="Disordered" evidence="2">
    <location>
        <begin position="1"/>
        <end position="144"/>
    </location>
</feature>
<dbReference type="InterPro" id="IPR050729">
    <property type="entry name" value="Rho-GAP"/>
</dbReference>
<feature type="compositionally biased region" description="Low complexity" evidence="2">
    <location>
        <begin position="514"/>
        <end position="528"/>
    </location>
</feature>
<dbReference type="Gene3D" id="1.10.840.10">
    <property type="entry name" value="Ras guanine-nucleotide exchange factors catalytic domain"/>
    <property type="match status" value="1"/>
</dbReference>
<feature type="compositionally biased region" description="Low complexity" evidence="2">
    <location>
        <begin position="1017"/>
        <end position="1032"/>
    </location>
</feature>
<evidence type="ECO:0000313" key="6">
    <source>
        <dbReference type="Proteomes" id="UP000027195"/>
    </source>
</evidence>
<dbReference type="Pfam" id="PF00617">
    <property type="entry name" value="RasGEF"/>
    <property type="match status" value="1"/>
</dbReference>
<feature type="compositionally biased region" description="Basic and acidic residues" evidence="2">
    <location>
        <begin position="966"/>
        <end position="977"/>
    </location>
</feature>
<feature type="region of interest" description="Disordered" evidence="2">
    <location>
        <begin position="1643"/>
        <end position="1679"/>
    </location>
</feature>
<feature type="region of interest" description="Disordered" evidence="2">
    <location>
        <begin position="2020"/>
        <end position="2084"/>
    </location>
</feature>
<feature type="compositionally biased region" description="Basic and acidic residues" evidence="2">
    <location>
        <begin position="564"/>
        <end position="575"/>
    </location>
</feature>
<dbReference type="InterPro" id="IPR008936">
    <property type="entry name" value="Rho_GTPase_activation_prot"/>
</dbReference>
<gene>
    <name evidence="5" type="ORF">BOTBODRAFT_176768</name>
</gene>
<reference evidence="6" key="1">
    <citation type="journal article" date="2014" name="Proc. Natl. Acad. Sci. U.S.A.">
        <title>Extensive sampling of basidiomycete genomes demonstrates inadequacy of the white-rot/brown-rot paradigm for wood decay fungi.</title>
        <authorList>
            <person name="Riley R."/>
            <person name="Salamov A.A."/>
            <person name="Brown D.W."/>
            <person name="Nagy L.G."/>
            <person name="Floudas D."/>
            <person name="Held B.W."/>
            <person name="Levasseur A."/>
            <person name="Lombard V."/>
            <person name="Morin E."/>
            <person name="Otillar R."/>
            <person name="Lindquist E.A."/>
            <person name="Sun H."/>
            <person name="LaButti K.M."/>
            <person name="Schmutz J."/>
            <person name="Jabbour D."/>
            <person name="Luo H."/>
            <person name="Baker S.E."/>
            <person name="Pisabarro A.G."/>
            <person name="Walton J.D."/>
            <person name="Blanchette R.A."/>
            <person name="Henrissat B."/>
            <person name="Martin F."/>
            <person name="Cullen D."/>
            <person name="Hibbett D.S."/>
            <person name="Grigoriev I.V."/>
        </authorList>
    </citation>
    <scope>NUCLEOTIDE SEQUENCE [LARGE SCALE GENOMIC DNA]</scope>
    <source>
        <strain evidence="6">FD-172 SS1</strain>
    </source>
</reference>
<feature type="compositionally biased region" description="Basic and acidic residues" evidence="2">
    <location>
        <begin position="1643"/>
        <end position="1660"/>
    </location>
</feature>
<feature type="region of interest" description="Disordered" evidence="2">
    <location>
        <begin position="190"/>
        <end position="243"/>
    </location>
</feature>
<dbReference type="Gene3D" id="2.30.29.30">
    <property type="entry name" value="Pleckstrin-homology domain (PH domain)/Phosphotyrosine-binding domain (PTB)"/>
    <property type="match status" value="1"/>
</dbReference>
<dbReference type="GO" id="GO:0005737">
    <property type="term" value="C:cytoplasm"/>
    <property type="evidence" value="ECO:0007669"/>
    <property type="project" value="TreeGrafter"/>
</dbReference>
<feature type="compositionally biased region" description="Polar residues" evidence="2">
    <location>
        <begin position="221"/>
        <end position="233"/>
    </location>
</feature>
<feature type="region of interest" description="Disordered" evidence="2">
    <location>
        <begin position="1045"/>
        <end position="1082"/>
    </location>
</feature>
<evidence type="ECO:0000259" key="3">
    <source>
        <dbReference type="PROSITE" id="PS50003"/>
    </source>
</evidence>
<dbReference type="EMBL" id="KL198053">
    <property type="protein sequence ID" value="KDQ11994.1"/>
    <property type="molecule type" value="Genomic_DNA"/>
</dbReference>
<dbReference type="PROSITE" id="PS50238">
    <property type="entry name" value="RHOGAP"/>
    <property type="match status" value="1"/>
</dbReference>
<evidence type="ECO:0000256" key="2">
    <source>
        <dbReference type="SAM" id="MobiDB-lite"/>
    </source>
</evidence>
<dbReference type="PANTHER" id="PTHR23176:SF129">
    <property type="entry name" value="RHO GTPASE ACTIVATING PROTEIN AT 16F, ISOFORM E-RELATED"/>
    <property type="match status" value="1"/>
</dbReference>
<dbReference type="GO" id="GO:0005085">
    <property type="term" value="F:guanyl-nucleotide exchange factor activity"/>
    <property type="evidence" value="ECO:0007669"/>
    <property type="project" value="InterPro"/>
</dbReference>
<feature type="compositionally biased region" description="Acidic residues" evidence="2">
    <location>
        <begin position="2020"/>
        <end position="2046"/>
    </location>
</feature>
<evidence type="ECO:0000259" key="4">
    <source>
        <dbReference type="PROSITE" id="PS50238"/>
    </source>
</evidence>
<dbReference type="OrthoDB" id="79452at2759"/>
<keyword evidence="1" id="KW-0343">GTPase activation</keyword>
<feature type="compositionally biased region" description="Polar residues" evidence="2">
    <location>
        <begin position="54"/>
        <end position="63"/>
    </location>
</feature>
<dbReference type="PANTHER" id="PTHR23176">
    <property type="entry name" value="RHO/RAC/CDC GTPASE-ACTIVATING PROTEIN"/>
    <property type="match status" value="1"/>
</dbReference>
<dbReference type="SUPFAM" id="SSF50729">
    <property type="entry name" value="PH domain-like"/>
    <property type="match status" value="2"/>
</dbReference>
<dbReference type="SUPFAM" id="SSF48350">
    <property type="entry name" value="GTPase activation domain, GAP"/>
    <property type="match status" value="1"/>
</dbReference>
<protein>
    <recommendedName>
        <fullName evidence="7">Rho-GAP domain-containing protein</fullName>
    </recommendedName>
</protein>
<dbReference type="SUPFAM" id="SSF48366">
    <property type="entry name" value="Ras GEF"/>
    <property type="match status" value="2"/>
</dbReference>
<dbReference type="Gene3D" id="1.10.555.10">
    <property type="entry name" value="Rho GTPase activation protein"/>
    <property type="match status" value="1"/>
</dbReference>
<feature type="compositionally biased region" description="Low complexity" evidence="2">
    <location>
        <begin position="124"/>
        <end position="137"/>
    </location>
</feature>
<dbReference type="Proteomes" id="UP000027195">
    <property type="component" value="Unassembled WGS sequence"/>
</dbReference>
<dbReference type="PROSITE" id="PS50003">
    <property type="entry name" value="PH_DOMAIN"/>
    <property type="match status" value="1"/>
</dbReference>
<feature type="compositionally biased region" description="Polar residues" evidence="2">
    <location>
        <begin position="28"/>
        <end position="41"/>
    </location>
</feature>
<dbReference type="InterPro" id="IPR001849">
    <property type="entry name" value="PH_domain"/>
</dbReference>
<dbReference type="STRING" id="930990.A0A067M8V7"/>
<dbReference type="InterPro" id="IPR001895">
    <property type="entry name" value="RASGEF_cat_dom"/>
</dbReference>
<accession>A0A067M8V7</accession>
<dbReference type="InterPro" id="IPR000198">
    <property type="entry name" value="RhoGAP_dom"/>
</dbReference>
<feature type="domain" description="Rho-GAP" evidence="4">
    <location>
        <begin position="1818"/>
        <end position="2017"/>
    </location>
</feature>
<dbReference type="Gene3D" id="1.20.870.10">
    <property type="entry name" value="Son of sevenless (SoS) protein Chain: S domain 1"/>
    <property type="match status" value="1"/>
</dbReference>
<dbReference type="GO" id="GO:0005096">
    <property type="term" value="F:GTPase activator activity"/>
    <property type="evidence" value="ECO:0007669"/>
    <property type="project" value="UniProtKB-KW"/>
</dbReference>
<feature type="region of interest" description="Disordered" evidence="2">
    <location>
        <begin position="671"/>
        <end position="691"/>
    </location>
</feature>
<dbReference type="InterPro" id="IPR023578">
    <property type="entry name" value="Ras_GEF_dom_sf"/>
</dbReference>
<dbReference type="HOGENOM" id="CLU_001922_0_0_1"/>
<sequence>MLPPKRPTAPSQGPAASPSKSLEPLPASPSTLSIPRSTSPAGRSFFLTKPSKWFSRSSGSSPRTPEAELRGSRPSLSQAPRRPVISQPTDPRPILPNTTHSQIGALPGSKSVLDVSAMLTQEAPPEVSRPSHSPSSSDLRAMSRKTWSRSVDDLTKFQHAAPIPLSMAKVDAYRNPQSPSLQSPAIQFPTISISSGDKDPPQNANDLSRSLSRHRAHSNPKFLSTYPNPHVNASSPSLKPPPPSGGFTGLGVFPFHFGGKNASSTSLGLAAEKPEKPEKDRTSQIIHHSGFLNRFALPYHSTNAVQPDLSRGWKSYKAVLKGSKLYFYKPPNDRMAEVQGLFPDSIIYIDEDAESADQRVDGADGDKDREKDKRRRVYWGRSRHSDLSVDEEGNVVKGTGEALMHEVIFGTTFFSQEGDGAEPVDEEAEARWKAYSSATLLCLPSPGIMGRPKAEAELRRCAGYFLAGDDRPVARQRALWILSEYSRLWGGFEQKEAWEVWKAEHLGADADLGPASSSSLQAPSLNSSTASRPLAPRLHIPTPVSTPKTEENKQLTSPTSPLNKLDKGKGREMSMRRPKSKLWVALEKEGLTKELFERIEPSKVAKSLRIWHRVQLRDNRARAADILSGNESGGGGDEGRAALAGSLALFGGDEETPHWLTRLILSQLLGSSSGPTRPEGEDNGTIGVNSTNVDSKGLPNLSKTHARAILLQRWIRVGEAARTEGDECTWMAVKAATCCKAISRLEKVWRRVDHKERKMVEGWVNGQLSSSPKVVPWIGDLLNEVNGVMRVLQTIKGKVEAQWCASSMAQVSSKANGISRLLQECVNAPTEEPDVTRFGDTAALMKLWGDLSAVPPPKSPHINQYLSLSYAAEPRQKGRFSTLHWKPQTTFPTPHPLLPVLFPEPLPSITLLDRAAIIRGKKDSLIDRSAIGVNASMTEAKLRNVTRSRPHSSDGRPKSVNLSDPLSRERPGTRGFDEPELGDTFIQVFDGELVVKMVRGGSGAGTGNASRPASSLIEPSFSIPTTPITPNSAGAQLERRLTAGAPSVRISSTSSQLDRKTSVARSRRSSLPTISQRSSLLAEPSTERPVRVTVSGGTLDRLVDVLVSGLEGVGITVADDNGETLKGKTRSISVDRVQFARVWWAVFRSFVSPYVLFELLRKRYSASQPDMPRVTFASTHIVLGGPSIAAPVSQTSLAQTRLDVLSTIEQWFTKGGGAQDALDDVELYNAVNTFLSCDVAHAPEPLAFDKENAYLWQEVERKREAVRKLFKSQTQRPSLGGRLGPPKDAQLTYFTSEPPNIDDQADAAELVDNLDSIASTVFQMTTRDDFLITADILEVQTFDRTGWFPPRESTTLPDEICIQNVYTHLQDVEPSALISELSPFDSLHRMLPPSIRGIMRAHYIMRQWAISKIIAPGIGLQLRAHRIERFLDALEICRLRAPNSDVSSPVGSYATPIRSFVEAVISSALCSPESRIFTRAWQDVAATRGVSAESFSTLFSKRFVDPPSTKRDLTVDAGWLIERMLEIITLPDTYNSIPDGHILLNFDKRRYLANLVANVPGLAPGRRPPSEADRIDIDRMSNMLREFTQSSFDLRALRDEASRETYAIPSPHGSKRIQRPFQALVSAQLEKLKRDKLTYDRLNREKRLEQMRSDKRESDLNKAMQPKKSSGAHKHDRSKRSMSAFFRVVRPLSTAFSSSDKLNTYPLHQRTASELDFKPGSKPSHVLNLADARISSYANHQRSFTFQVQTEDGANYLLQTISHAELTSWMKSVIQVAQASAKKRLTYLGNKPQFADLEHLGSSSQAKGAHTNSAVYGVDPELLMQREYGYGEIQPGTVPNVIERFITEIETRGITEVGLYRIPGALSAINALREAFDSGNHVNFDDERFVDIHTLCGAFKLWFRELPEPIFPYQMYDDAIESSRISDYDARYAKIRQLVHSLPRANFEILRRLLEHLDKVTDYEEHNQMTAESLAICFGQTLLKPRPSPNAFALGIGGMSQAMNFIKSIILQYHWIFNDPDPEAEDEDEADNDNDEDEESTTDDDIDSKPGDQDETELIPYFTNADREQSFTSSDTIDFAKSPM</sequence>
<evidence type="ECO:0000313" key="5">
    <source>
        <dbReference type="EMBL" id="KDQ11994.1"/>
    </source>
</evidence>
<feature type="compositionally biased region" description="Basic residues" evidence="2">
    <location>
        <begin position="1670"/>
        <end position="1679"/>
    </location>
</feature>
<feature type="compositionally biased region" description="Polar residues" evidence="2">
    <location>
        <begin position="1069"/>
        <end position="1079"/>
    </location>
</feature>
<feature type="region of interest" description="Disordered" evidence="2">
    <location>
        <begin position="943"/>
        <end position="981"/>
    </location>
</feature>
<evidence type="ECO:0000256" key="1">
    <source>
        <dbReference type="ARBA" id="ARBA00022468"/>
    </source>
</evidence>